<dbReference type="GO" id="GO:0005737">
    <property type="term" value="C:cytoplasm"/>
    <property type="evidence" value="ECO:0007669"/>
    <property type="project" value="TreeGrafter"/>
</dbReference>
<protein>
    <submittedName>
        <fullName evidence="8">Uncharacterized protein</fullName>
    </submittedName>
</protein>
<keyword evidence="5 6" id="KW-0472">Membrane</keyword>
<evidence type="ECO:0000256" key="7">
    <source>
        <dbReference type="SAM" id="MobiDB-lite"/>
    </source>
</evidence>
<feature type="transmembrane region" description="Helical" evidence="6">
    <location>
        <begin position="79"/>
        <end position="97"/>
    </location>
</feature>
<keyword evidence="3 6" id="KW-0812">Transmembrane</keyword>
<comment type="subcellular location">
    <subcellularLocation>
        <location evidence="1">Membrane</location>
        <topology evidence="1">Multi-pass membrane protein</topology>
    </subcellularLocation>
</comment>
<feature type="region of interest" description="Disordered" evidence="7">
    <location>
        <begin position="218"/>
        <end position="244"/>
    </location>
</feature>
<sequence length="244" mass="27281">MLIGGLSAAPFLLFWYGVLDEQFRHKSPKQAALSKMAADQLIGAPIFLASLMACVHCFNYDCSLYGIYAKLRNDLYDALIYNWYVWVPVQAINFYVVPPEFRVVVVQIVALFWNVYLSYIANRKVESDVYSAPAVAPILPPQPPAPGFPNFPPKIPPPPHGLICVRSAFADGTWICKEVVTPNDPTQQTPPPPPSHMPRLMDSPFDHYPTVTFMPSDVGTETARASVPGPRPEQRENYVDCRTQ</sequence>
<feature type="transmembrane region" description="Helical" evidence="6">
    <location>
        <begin position="103"/>
        <end position="121"/>
    </location>
</feature>
<evidence type="ECO:0000313" key="8">
    <source>
        <dbReference type="EMBL" id="CAD7236653.1"/>
    </source>
</evidence>
<feature type="non-terminal residue" evidence="8">
    <location>
        <position position="244"/>
    </location>
</feature>
<dbReference type="AlphaFoldDB" id="A0A7R8WRA7"/>
<feature type="transmembrane region" description="Helical" evidence="6">
    <location>
        <begin position="44"/>
        <end position="67"/>
    </location>
</feature>
<dbReference type="GO" id="GO:0016020">
    <property type="term" value="C:membrane"/>
    <property type="evidence" value="ECO:0007669"/>
    <property type="project" value="UniProtKB-SubCell"/>
</dbReference>
<feature type="region of interest" description="Disordered" evidence="7">
    <location>
        <begin position="181"/>
        <end position="202"/>
    </location>
</feature>
<dbReference type="InterPro" id="IPR007248">
    <property type="entry name" value="Mpv17_PMP22"/>
</dbReference>
<proteinExistence type="inferred from homology"/>
<evidence type="ECO:0000256" key="5">
    <source>
        <dbReference type="ARBA" id="ARBA00023136"/>
    </source>
</evidence>
<feature type="compositionally biased region" description="Basic and acidic residues" evidence="7">
    <location>
        <begin position="232"/>
        <end position="244"/>
    </location>
</feature>
<evidence type="ECO:0000256" key="4">
    <source>
        <dbReference type="ARBA" id="ARBA00022989"/>
    </source>
</evidence>
<dbReference type="EMBL" id="OB680853">
    <property type="protein sequence ID" value="CAD7236653.1"/>
    <property type="molecule type" value="Genomic_DNA"/>
</dbReference>
<organism evidence="8">
    <name type="scientific">Cyprideis torosa</name>
    <dbReference type="NCBI Taxonomy" id="163714"/>
    <lineage>
        <taxon>Eukaryota</taxon>
        <taxon>Metazoa</taxon>
        <taxon>Ecdysozoa</taxon>
        <taxon>Arthropoda</taxon>
        <taxon>Crustacea</taxon>
        <taxon>Oligostraca</taxon>
        <taxon>Ostracoda</taxon>
        <taxon>Podocopa</taxon>
        <taxon>Podocopida</taxon>
        <taxon>Cytherocopina</taxon>
        <taxon>Cytheroidea</taxon>
        <taxon>Cytherideidae</taxon>
        <taxon>Cyprideis</taxon>
    </lineage>
</organism>
<name>A0A7R8WRA7_9CRUS</name>
<dbReference type="OrthoDB" id="430207at2759"/>
<evidence type="ECO:0000256" key="2">
    <source>
        <dbReference type="ARBA" id="ARBA00006824"/>
    </source>
</evidence>
<accession>A0A7R8WRA7</accession>
<evidence type="ECO:0000256" key="1">
    <source>
        <dbReference type="ARBA" id="ARBA00004141"/>
    </source>
</evidence>
<evidence type="ECO:0000256" key="3">
    <source>
        <dbReference type="ARBA" id="ARBA00022692"/>
    </source>
</evidence>
<dbReference type="PANTHER" id="PTHR11266">
    <property type="entry name" value="PEROXISOMAL MEMBRANE PROTEIN 2, PXMP2 MPV17"/>
    <property type="match status" value="1"/>
</dbReference>
<gene>
    <name evidence="8" type="ORF">CTOB1V02_LOCUS14468</name>
</gene>
<reference evidence="8" key="1">
    <citation type="submission" date="2020-11" db="EMBL/GenBank/DDBJ databases">
        <authorList>
            <person name="Tran Van P."/>
        </authorList>
    </citation>
    <scope>NUCLEOTIDE SEQUENCE</scope>
</reference>
<evidence type="ECO:0000256" key="6">
    <source>
        <dbReference type="RuleBase" id="RU363053"/>
    </source>
</evidence>
<dbReference type="Pfam" id="PF04117">
    <property type="entry name" value="Mpv17_PMP22"/>
    <property type="match status" value="1"/>
</dbReference>
<keyword evidence="4 6" id="KW-1133">Transmembrane helix</keyword>
<comment type="similarity">
    <text evidence="2 6">Belongs to the peroxisomal membrane protein PXMP2/4 family.</text>
</comment>